<gene>
    <name evidence="2" type="ORF">Tci_931178</name>
</gene>
<dbReference type="AlphaFoldDB" id="A0A699XHH9"/>
<sequence>RSDPVGGIDTEIVTRLVGQRRDARAGFAAPPRARPAPAKSDRQQKRRGDGELPRRLALPSPDGCDAHRRRD</sequence>
<feature type="non-terminal residue" evidence="2">
    <location>
        <position position="1"/>
    </location>
</feature>
<feature type="non-terminal residue" evidence="2">
    <location>
        <position position="71"/>
    </location>
</feature>
<feature type="compositionally biased region" description="Basic and acidic residues" evidence="1">
    <location>
        <begin position="39"/>
        <end position="54"/>
    </location>
</feature>
<organism evidence="2">
    <name type="scientific">Tanacetum cinerariifolium</name>
    <name type="common">Dalmatian daisy</name>
    <name type="synonym">Chrysanthemum cinerariifolium</name>
    <dbReference type="NCBI Taxonomy" id="118510"/>
    <lineage>
        <taxon>Eukaryota</taxon>
        <taxon>Viridiplantae</taxon>
        <taxon>Streptophyta</taxon>
        <taxon>Embryophyta</taxon>
        <taxon>Tracheophyta</taxon>
        <taxon>Spermatophyta</taxon>
        <taxon>Magnoliopsida</taxon>
        <taxon>eudicotyledons</taxon>
        <taxon>Gunneridae</taxon>
        <taxon>Pentapetalae</taxon>
        <taxon>asterids</taxon>
        <taxon>campanulids</taxon>
        <taxon>Asterales</taxon>
        <taxon>Asteraceae</taxon>
        <taxon>Asteroideae</taxon>
        <taxon>Anthemideae</taxon>
        <taxon>Anthemidinae</taxon>
        <taxon>Tanacetum</taxon>
    </lineage>
</organism>
<dbReference type="EMBL" id="BKCJ011862178">
    <property type="protein sequence ID" value="GFD59209.1"/>
    <property type="molecule type" value="Genomic_DNA"/>
</dbReference>
<comment type="caution">
    <text evidence="2">The sequence shown here is derived from an EMBL/GenBank/DDBJ whole genome shotgun (WGS) entry which is preliminary data.</text>
</comment>
<feature type="compositionally biased region" description="Low complexity" evidence="1">
    <location>
        <begin position="25"/>
        <end position="38"/>
    </location>
</feature>
<proteinExistence type="predicted"/>
<protein>
    <submittedName>
        <fullName evidence="2">Uncharacterized protein</fullName>
    </submittedName>
</protein>
<evidence type="ECO:0000256" key="1">
    <source>
        <dbReference type="SAM" id="MobiDB-lite"/>
    </source>
</evidence>
<feature type="region of interest" description="Disordered" evidence="1">
    <location>
        <begin position="1"/>
        <end position="71"/>
    </location>
</feature>
<name>A0A699XHH9_TANCI</name>
<reference evidence="2" key="1">
    <citation type="journal article" date="2019" name="Sci. Rep.">
        <title>Draft genome of Tanacetum cinerariifolium, the natural source of mosquito coil.</title>
        <authorList>
            <person name="Yamashiro T."/>
            <person name="Shiraishi A."/>
            <person name="Satake H."/>
            <person name="Nakayama K."/>
        </authorList>
    </citation>
    <scope>NUCLEOTIDE SEQUENCE</scope>
</reference>
<accession>A0A699XHH9</accession>
<evidence type="ECO:0000313" key="2">
    <source>
        <dbReference type="EMBL" id="GFD59209.1"/>
    </source>
</evidence>